<dbReference type="Pfam" id="PF04122">
    <property type="entry name" value="CW_binding_2"/>
    <property type="match status" value="3"/>
</dbReference>
<keyword evidence="1" id="KW-0732">Signal</keyword>
<keyword evidence="3" id="KW-1185">Reference proteome</keyword>
<dbReference type="SUPFAM" id="SSF69304">
    <property type="entry name" value="Tricorn protease N-terminal domain"/>
    <property type="match status" value="1"/>
</dbReference>
<dbReference type="Gene3D" id="2.120.10.30">
    <property type="entry name" value="TolB, C-terminal domain"/>
    <property type="match status" value="1"/>
</dbReference>
<dbReference type="InterPro" id="IPR007253">
    <property type="entry name" value="Cell_wall-bd_2"/>
</dbReference>
<accession>A0ABQ4DRJ3</accession>
<evidence type="ECO:0000313" key="2">
    <source>
        <dbReference type="EMBL" id="GIG85069.1"/>
    </source>
</evidence>
<dbReference type="Pfam" id="PF07676">
    <property type="entry name" value="PD40"/>
    <property type="match status" value="1"/>
</dbReference>
<dbReference type="Proteomes" id="UP000646749">
    <property type="component" value="Unassembled WGS sequence"/>
</dbReference>
<sequence length="662" mass="67539">MALASAVALSATAVVFGAPAAQASHPGTTDGLLSASNGTNTIRFNNGSTLRLSSGDPTITTVNGAAWAPDGSRAIFATENGEIATLRHNDGANYWWVSPPSPEEGPVEYRSPVYRSEGIGVLFAAKEAGSPWRIEAQVASGGFLPRQVTPADGKHYSNPDSGPGSTFVYQSQGGGADAPSGTSQVGVFDGSSFTTIADDASNPSISPNGKKVAFVRGGQIYVANIDGTGVVAVTSNAATHDHPTFSPTGTTVAFAQGTGVATALADGSQAANPVPVAGLAGIPSYQPRRTDTVARLAGQDRFTTANAVSQAHWATASDQNDPRQFADAVVLSRSDLFADALGGAALAAAKQGPLLMTPPTGLNAVTETEIRRILPVGRTVYLLGSPGAISTTVENQVKALGYQVERLAGQDRFSTSVAIANEINPNPTYVLAATGLNFPDALAAGAAAGSFNVPGSGQSAVVVLTSDYTLSTGTKNYLDRVAGNGSRVVGIGLQGAQATAPYNPIEIFGSSRYETSLFTAWAFFGGTNHAGLATGVDWPDALSGGALMATINGPLLLTRGNESALSFEPELFLDEHSGSLDTALMFGSAAVLSAGQQAPAGTWISGPGGHTFVQNPTNIGIVDIDRGTSSARSATAVDSSGVRTPEQIEAAVAGLKERLEQR</sequence>
<dbReference type="InterPro" id="IPR011659">
    <property type="entry name" value="WD40"/>
</dbReference>
<proteinExistence type="predicted"/>
<gene>
    <name evidence="2" type="ORF">Pen02_00050</name>
</gene>
<reference evidence="2 3" key="1">
    <citation type="submission" date="2021-01" db="EMBL/GenBank/DDBJ databases">
        <title>Whole genome shotgun sequence of Plantactinospora endophytica NBRC 110450.</title>
        <authorList>
            <person name="Komaki H."/>
            <person name="Tamura T."/>
        </authorList>
    </citation>
    <scope>NUCLEOTIDE SEQUENCE [LARGE SCALE GENOMIC DNA]</scope>
    <source>
        <strain evidence="2 3">NBRC 110450</strain>
    </source>
</reference>
<evidence type="ECO:0008006" key="4">
    <source>
        <dbReference type="Google" id="ProtNLM"/>
    </source>
</evidence>
<evidence type="ECO:0000313" key="3">
    <source>
        <dbReference type="Proteomes" id="UP000646749"/>
    </source>
</evidence>
<dbReference type="InterPro" id="IPR011042">
    <property type="entry name" value="6-blade_b-propeller_TolB-like"/>
</dbReference>
<feature type="signal peptide" evidence="1">
    <location>
        <begin position="1"/>
        <end position="23"/>
    </location>
</feature>
<comment type="caution">
    <text evidence="2">The sequence shown here is derived from an EMBL/GenBank/DDBJ whole genome shotgun (WGS) entry which is preliminary data.</text>
</comment>
<name>A0ABQ4DRJ3_9ACTN</name>
<protein>
    <recommendedName>
        <fullName evidence="4">Cell wall-binding repeat-containing protein</fullName>
    </recommendedName>
</protein>
<dbReference type="InterPro" id="IPR051922">
    <property type="entry name" value="Bact_Sporulation_Assoc"/>
</dbReference>
<evidence type="ECO:0000256" key="1">
    <source>
        <dbReference type="SAM" id="SignalP"/>
    </source>
</evidence>
<dbReference type="PANTHER" id="PTHR30032:SF8">
    <property type="entry name" value="GERMINATION-SPECIFIC N-ACETYLMURAMOYL-L-ALANINE AMIDASE"/>
    <property type="match status" value="1"/>
</dbReference>
<feature type="chain" id="PRO_5047086378" description="Cell wall-binding repeat-containing protein" evidence="1">
    <location>
        <begin position="24"/>
        <end position="662"/>
    </location>
</feature>
<organism evidence="2 3">
    <name type="scientific">Plantactinospora endophytica</name>
    <dbReference type="NCBI Taxonomy" id="673535"/>
    <lineage>
        <taxon>Bacteria</taxon>
        <taxon>Bacillati</taxon>
        <taxon>Actinomycetota</taxon>
        <taxon>Actinomycetes</taxon>
        <taxon>Micromonosporales</taxon>
        <taxon>Micromonosporaceae</taxon>
        <taxon>Plantactinospora</taxon>
    </lineage>
</organism>
<dbReference type="Gene3D" id="3.40.50.12090">
    <property type="match status" value="1"/>
</dbReference>
<dbReference type="EMBL" id="BONW01000001">
    <property type="protein sequence ID" value="GIG85069.1"/>
    <property type="molecule type" value="Genomic_DNA"/>
</dbReference>
<dbReference type="PANTHER" id="PTHR30032">
    <property type="entry name" value="N-ACETYLMURAMOYL-L-ALANINE AMIDASE-RELATED"/>
    <property type="match status" value="1"/>
</dbReference>